<evidence type="ECO:0000313" key="1">
    <source>
        <dbReference type="EMBL" id="GAG26211.1"/>
    </source>
</evidence>
<dbReference type="EMBL" id="BARS01032166">
    <property type="protein sequence ID" value="GAG26211.1"/>
    <property type="molecule type" value="Genomic_DNA"/>
</dbReference>
<proteinExistence type="predicted"/>
<dbReference type="AlphaFoldDB" id="X0XML7"/>
<comment type="caution">
    <text evidence="1">The sequence shown here is derived from an EMBL/GenBank/DDBJ whole genome shotgun (WGS) entry which is preliminary data.</text>
</comment>
<name>X0XML7_9ZZZZ</name>
<feature type="non-terminal residue" evidence="1">
    <location>
        <position position="40"/>
    </location>
</feature>
<accession>X0XML7</accession>
<gene>
    <name evidence="1" type="ORF">S01H1_49954</name>
</gene>
<protein>
    <submittedName>
        <fullName evidence="1">Uncharacterized protein</fullName>
    </submittedName>
</protein>
<reference evidence="1" key="1">
    <citation type="journal article" date="2014" name="Front. Microbiol.">
        <title>High frequency of phylogenetically diverse reductive dehalogenase-homologous genes in deep subseafloor sedimentary metagenomes.</title>
        <authorList>
            <person name="Kawai M."/>
            <person name="Futagami T."/>
            <person name="Toyoda A."/>
            <person name="Takaki Y."/>
            <person name="Nishi S."/>
            <person name="Hori S."/>
            <person name="Arai W."/>
            <person name="Tsubouchi T."/>
            <person name="Morono Y."/>
            <person name="Uchiyama I."/>
            <person name="Ito T."/>
            <person name="Fujiyama A."/>
            <person name="Inagaki F."/>
            <person name="Takami H."/>
        </authorList>
    </citation>
    <scope>NUCLEOTIDE SEQUENCE</scope>
    <source>
        <strain evidence="1">Expedition CK06-06</strain>
    </source>
</reference>
<organism evidence="1">
    <name type="scientific">marine sediment metagenome</name>
    <dbReference type="NCBI Taxonomy" id="412755"/>
    <lineage>
        <taxon>unclassified sequences</taxon>
        <taxon>metagenomes</taxon>
        <taxon>ecological metagenomes</taxon>
    </lineage>
</organism>
<sequence length="40" mass="4531">MKEKTVVTACDKKFIWGAYLLVASLRYFNVDTKVHVLVSG</sequence>